<dbReference type="InterPro" id="IPR011701">
    <property type="entry name" value="MFS"/>
</dbReference>
<feature type="transmembrane region" description="Helical" evidence="6">
    <location>
        <begin position="162"/>
        <end position="182"/>
    </location>
</feature>
<dbReference type="Gene3D" id="1.20.1720.10">
    <property type="entry name" value="Multidrug resistance protein D"/>
    <property type="match status" value="1"/>
</dbReference>
<dbReference type="PRINTS" id="PR01035">
    <property type="entry name" value="TCRTETA"/>
</dbReference>
<feature type="transmembrane region" description="Helical" evidence="6">
    <location>
        <begin position="323"/>
        <end position="343"/>
    </location>
</feature>
<protein>
    <submittedName>
        <fullName evidence="8">MFS family permease</fullName>
    </submittedName>
</protein>
<keyword evidence="2" id="KW-0813">Transport</keyword>
<dbReference type="PANTHER" id="PTHR42718">
    <property type="entry name" value="MAJOR FACILITATOR SUPERFAMILY MULTIDRUG TRANSPORTER MFSC"/>
    <property type="match status" value="1"/>
</dbReference>
<dbReference type="Pfam" id="PF07690">
    <property type="entry name" value="MFS_1"/>
    <property type="match status" value="1"/>
</dbReference>
<feature type="transmembrane region" description="Helical" evidence="6">
    <location>
        <begin position="7"/>
        <end position="24"/>
    </location>
</feature>
<evidence type="ECO:0000256" key="3">
    <source>
        <dbReference type="ARBA" id="ARBA00022692"/>
    </source>
</evidence>
<keyword evidence="4 6" id="KW-1133">Transmembrane helix</keyword>
<keyword evidence="9" id="KW-1185">Reference proteome</keyword>
<comment type="subcellular location">
    <subcellularLocation>
        <location evidence="1">Cell membrane</location>
        <topology evidence="1">Multi-pass membrane protein</topology>
    </subcellularLocation>
</comment>
<feature type="transmembrane region" description="Helical" evidence="6">
    <location>
        <begin position="261"/>
        <end position="282"/>
    </location>
</feature>
<evidence type="ECO:0000256" key="5">
    <source>
        <dbReference type="ARBA" id="ARBA00023136"/>
    </source>
</evidence>
<comment type="caution">
    <text evidence="8">The sequence shown here is derived from an EMBL/GenBank/DDBJ whole genome shotgun (WGS) entry which is preliminary data.</text>
</comment>
<evidence type="ECO:0000259" key="7">
    <source>
        <dbReference type="PROSITE" id="PS50850"/>
    </source>
</evidence>
<feature type="domain" description="Major facilitator superfamily (MFS) profile" evidence="7">
    <location>
        <begin position="8"/>
        <end position="443"/>
    </location>
</feature>
<keyword evidence="5 6" id="KW-0472">Membrane</keyword>
<dbReference type="SUPFAM" id="SSF103473">
    <property type="entry name" value="MFS general substrate transporter"/>
    <property type="match status" value="1"/>
</dbReference>
<feature type="transmembrane region" description="Helical" evidence="6">
    <location>
        <begin position="72"/>
        <end position="93"/>
    </location>
</feature>
<dbReference type="PROSITE" id="PS50850">
    <property type="entry name" value="MFS"/>
    <property type="match status" value="1"/>
</dbReference>
<accession>A0ABU2AXV0</accession>
<evidence type="ECO:0000313" key="8">
    <source>
        <dbReference type="EMBL" id="MDR7346176.1"/>
    </source>
</evidence>
<dbReference type="Proteomes" id="UP001183794">
    <property type="component" value="Unassembled WGS sequence"/>
</dbReference>
<dbReference type="InterPro" id="IPR020846">
    <property type="entry name" value="MFS_dom"/>
</dbReference>
<evidence type="ECO:0000256" key="4">
    <source>
        <dbReference type="ARBA" id="ARBA00022989"/>
    </source>
</evidence>
<keyword evidence="3 6" id="KW-0812">Transmembrane</keyword>
<feature type="transmembrane region" description="Helical" evidence="6">
    <location>
        <begin position="44"/>
        <end position="65"/>
    </location>
</feature>
<evidence type="ECO:0000313" key="9">
    <source>
        <dbReference type="Proteomes" id="UP001183794"/>
    </source>
</evidence>
<proteinExistence type="predicted"/>
<dbReference type="RefSeq" id="WP_310170784.1">
    <property type="nucleotide sequence ID" value="NZ_BAABHE010000002.1"/>
</dbReference>
<dbReference type="PANTHER" id="PTHR42718:SF9">
    <property type="entry name" value="MAJOR FACILITATOR SUPERFAMILY MULTIDRUG TRANSPORTER MFSC"/>
    <property type="match status" value="1"/>
</dbReference>
<reference evidence="8 9" key="1">
    <citation type="submission" date="2023-07" db="EMBL/GenBank/DDBJ databases">
        <title>Sequencing the genomes of 1000 actinobacteria strains.</title>
        <authorList>
            <person name="Klenk H.-P."/>
        </authorList>
    </citation>
    <scope>NUCLEOTIDE SEQUENCE [LARGE SCALE GENOMIC DNA]</scope>
    <source>
        <strain evidence="8 9">DSM 22966</strain>
    </source>
</reference>
<feature type="transmembrane region" description="Helical" evidence="6">
    <location>
        <begin position="194"/>
        <end position="214"/>
    </location>
</feature>
<feature type="transmembrane region" description="Helical" evidence="6">
    <location>
        <begin position="390"/>
        <end position="412"/>
    </location>
</feature>
<feature type="transmembrane region" description="Helical" evidence="6">
    <location>
        <begin position="220"/>
        <end position="240"/>
    </location>
</feature>
<name>A0ABU2AXV0_9MICC</name>
<dbReference type="EMBL" id="JAVDYJ010000001">
    <property type="protein sequence ID" value="MDR7346176.1"/>
    <property type="molecule type" value="Genomic_DNA"/>
</dbReference>
<feature type="transmembrane region" description="Helical" evidence="6">
    <location>
        <begin position="294"/>
        <end position="316"/>
    </location>
</feature>
<gene>
    <name evidence="8" type="ORF">J2S62_000433</name>
</gene>
<dbReference type="InterPro" id="IPR001958">
    <property type="entry name" value="Tet-R_TetA/multi-R_MdtG-like"/>
</dbReference>
<dbReference type="Gene3D" id="1.20.1250.20">
    <property type="entry name" value="MFS general substrate transporter like domains"/>
    <property type="match status" value="1"/>
</dbReference>
<sequence length="450" mass="47007">MREPGKIAYIALLCTTMVGTLSANVMNAPLHRIQRDFNASDAEIVLAVSAFTIAMVVFVPLTGWLCDRYGAVRVVLISLAAMVLAQLLAAFSVNLEMLILLRLAQGIACSAFPPGIQRSLATLWPSKGQAAMAAWASAIGAGQAIGPPIGGLISELSGWRSVFIFQALVCLILTVTILAVVPKPRGRSVPVHPAGMFMLMVAVGAAALTVTLIGQRASPITEAVAGGTAALSVGVYAFLATKFPQRLFEPRSLLEKRYIRGTVTAGTSMLIMGVCLVSLPLYLGETMGLSPGPVGFIVSAMAAAMLLSGPLTAWFAERLGSRRVVEMGLSVLIAAPLLLGWWTSSESSFAIQVTIIVVLLLLIGTGINASQSVAAFAISRSQAARNTMAFGIHNTARFMGMAIGYAWAALIYPMGNSLLLYGGVSAAALFALLVTVIGGPAPQIPADHEP</sequence>
<feature type="transmembrane region" description="Helical" evidence="6">
    <location>
        <begin position="418"/>
        <end position="438"/>
    </location>
</feature>
<evidence type="ECO:0000256" key="6">
    <source>
        <dbReference type="SAM" id="Phobius"/>
    </source>
</evidence>
<feature type="transmembrane region" description="Helical" evidence="6">
    <location>
        <begin position="349"/>
        <end position="369"/>
    </location>
</feature>
<evidence type="ECO:0000256" key="1">
    <source>
        <dbReference type="ARBA" id="ARBA00004651"/>
    </source>
</evidence>
<dbReference type="InterPro" id="IPR036259">
    <property type="entry name" value="MFS_trans_sf"/>
</dbReference>
<evidence type="ECO:0000256" key="2">
    <source>
        <dbReference type="ARBA" id="ARBA00022448"/>
    </source>
</evidence>
<organism evidence="8 9">
    <name type="scientific">Enteractinococcus fodinae</name>
    <dbReference type="NCBI Taxonomy" id="684663"/>
    <lineage>
        <taxon>Bacteria</taxon>
        <taxon>Bacillati</taxon>
        <taxon>Actinomycetota</taxon>
        <taxon>Actinomycetes</taxon>
        <taxon>Micrococcales</taxon>
        <taxon>Micrococcaceae</taxon>
    </lineage>
</organism>